<dbReference type="SUPFAM" id="SSF103088">
    <property type="entry name" value="OmpA-like"/>
    <property type="match status" value="1"/>
</dbReference>
<proteinExistence type="inferred from homology"/>
<keyword evidence="6 8" id="KW-0449">Lipoprotein</keyword>
<keyword evidence="1" id="KW-0132">Cell division</keyword>
<dbReference type="GO" id="GO:0009279">
    <property type="term" value="C:cell outer membrane"/>
    <property type="evidence" value="ECO:0007669"/>
    <property type="project" value="UniProtKB-SubCell"/>
</dbReference>
<keyword evidence="4 8" id="KW-0564">Palmitate</keyword>
<dbReference type="PRINTS" id="PR01021">
    <property type="entry name" value="OMPADOMAIN"/>
</dbReference>
<dbReference type="InterPro" id="IPR039001">
    <property type="entry name" value="Pal"/>
</dbReference>
<sequence length="165" mass="18267">MIVRYVLRAALVLILACFVVSGCSRKIVKPGPVGQGPVGPLSSGQIAEQELQTMQAELKIIYFDFDKYTLSPEAQSALQYNAELLKRAPQVQVTAEGHCDERGTAEYNLALGERRARAVMDFLVSLGIPPQRIQTVSYGSECPVDSGHNEEAWSKNRRVFLRVSR</sequence>
<dbReference type="PANTHER" id="PTHR30329">
    <property type="entry name" value="STATOR ELEMENT OF FLAGELLAR MOTOR COMPLEX"/>
    <property type="match status" value="1"/>
</dbReference>
<dbReference type="PANTHER" id="PTHR30329:SF21">
    <property type="entry name" value="LIPOPROTEIN YIAD-RELATED"/>
    <property type="match status" value="1"/>
</dbReference>
<feature type="domain" description="OmpA-like" evidence="9">
    <location>
        <begin position="50"/>
        <end position="165"/>
    </location>
</feature>
<dbReference type="HAMAP" id="MF_02204">
    <property type="entry name" value="Pal"/>
    <property type="match status" value="1"/>
</dbReference>
<evidence type="ECO:0000259" key="9">
    <source>
        <dbReference type="PROSITE" id="PS51123"/>
    </source>
</evidence>
<dbReference type="InterPro" id="IPR006664">
    <property type="entry name" value="OMP_bac"/>
</dbReference>
<keyword evidence="2 8" id="KW-0732">Signal</keyword>
<dbReference type="PROSITE" id="PS51123">
    <property type="entry name" value="OMPA_2"/>
    <property type="match status" value="1"/>
</dbReference>
<evidence type="ECO:0000256" key="5">
    <source>
        <dbReference type="ARBA" id="ARBA00023237"/>
    </source>
</evidence>
<evidence type="ECO:0000256" key="6">
    <source>
        <dbReference type="ARBA" id="ARBA00023288"/>
    </source>
</evidence>
<dbReference type="Gene3D" id="3.30.1330.60">
    <property type="entry name" value="OmpA-like domain"/>
    <property type="match status" value="1"/>
</dbReference>
<gene>
    <name evidence="8 10" type="primary">pal</name>
    <name evidence="10" type="ORF">ENV54_07400</name>
</gene>
<dbReference type="NCBIfam" id="TIGR02802">
    <property type="entry name" value="Pal_lipo"/>
    <property type="match status" value="1"/>
</dbReference>
<evidence type="ECO:0000256" key="3">
    <source>
        <dbReference type="ARBA" id="ARBA00023136"/>
    </source>
</evidence>
<name>A0A7C4ESW0_9BACT</name>
<comment type="subcellular location">
    <subcellularLocation>
        <location evidence="8">Cell outer membrane</location>
        <topology evidence="8">Lipid-anchor</topology>
    </subcellularLocation>
</comment>
<dbReference type="GO" id="GO:0051301">
    <property type="term" value="P:cell division"/>
    <property type="evidence" value="ECO:0007669"/>
    <property type="project" value="UniProtKB-KW"/>
</dbReference>
<comment type="similarity">
    <text evidence="8">Belongs to the Pal lipoprotein family.</text>
</comment>
<dbReference type="CDD" id="cd07185">
    <property type="entry name" value="OmpA_C-like"/>
    <property type="match status" value="1"/>
</dbReference>
<evidence type="ECO:0000256" key="8">
    <source>
        <dbReference type="HAMAP-Rule" id="MF_02204"/>
    </source>
</evidence>
<evidence type="ECO:0000256" key="7">
    <source>
        <dbReference type="ARBA" id="ARBA00023306"/>
    </source>
</evidence>
<keyword evidence="7" id="KW-0131">Cell cycle</keyword>
<reference evidence="10" key="1">
    <citation type="journal article" date="2020" name="mSystems">
        <title>Genome- and Community-Level Interaction Insights into Carbon Utilization and Element Cycling Functions of Hydrothermarchaeota in Hydrothermal Sediment.</title>
        <authorList>
            <person name="Zhou Z."/>
            <person name="Liu Y."/>
            <person name="Xu W."/>
            <person name="Pan J."/>
            <person name="Luo Z.H."/>
            <person name="Li M."/>
        </authorList>
    </citation>
    <scope>NUCLEOTIDE SEQUENCE [LARGE SCALE GENOMIC DNA]</scope>
    <source>
        <strain evidence="10">SpSt-769</strain>
    </source>
</reference>
<dbReference type="EMBL" id="DTGT01000234">
    <property type="protein sequence ID" value="HGH61105.1"/>
    <property type="molecule type" value="Genomic_DNA"/>
</dbReference>
<dbReference type="AlphaFoldDB" id="A0A7C4ESW0"/>
<dbReference type="InterPro" id="IPR014169">
    <property type="entry name" value="Pal_lipo_C"/>
</dbReference>
<accession>A0A7C4ESW0</accession>
<comment type="caution">
    <text evidence="10">The sequence shown here is derived from an EMBL/GenBank/DDBJ whole genome shotgun (WGS) entry which is preliminary data.</text>
</comment>
<evidence type="ECO:0000256" key="2">
    <source>
        <dbReference type="ARBA" id="ARBA00022729"/>
    </source>
</evidence>
<dbReference type="InterPro" id="IPR050330">
    <property type="entry name" value="Bact_OuterMem_StrucFunc"/>
</dbReference>
<evidence type="ECO:0000256" key="1">
    <source>
        <dbReference type="ARBA" id="ARBA00022618"/>
    </source>
</evidence>
<organism evidence="10">
    <name type="scientific">Desulfomonile tiedjei</name>
    <dbReference type="NCBI Taxonomy" id="2358"/>
    <lineage>
        <taxon>Bacteria</taxon>
        <taxon>Pseudomonadati</taxon>
        <taxon>Thermodesulfobacteriota</taxon>
        <taxon>Desulfomonilia</taxon>
        <taxon>Desulfomonilales</taxon>
        <taxon>Desulfomonilaceae</taxon>
        <taxon>Desulfomonile</taxon>
    </lineage>
</organism>
<dbReference type="PROSITE" id="PS51257">
    <property type="entry name" value="PROKAR_LIPOPROTEIN"/>
    <property type="match status" value="1"/>
</dbReference>
<keyword evidence="5 8" id="KW-0998">Cell outer membrane</keyword>
<evidence type="ECO:0000256" key="4">
    <source>
        <dbReference type="ARBA" id="ARBA00023139"/>
    </source>
</evidence>
<dbReference type="InterPro" id="IPR036737">
    <property type="entry name" value="OmpA-like_sf"/>
</dbReference>
<dbReference type="Pfam" id="PF00691">
    <property type="entry name" value="OmpA"/>
    <property type="match status" value="1"/>
</dbReference>
<dbReference type="InterPro" id="IPR006665">
    <property type="entry name" value="OmpA-like"/>
</dbReference>
<protein>
    <recommendedName>
        <fullName evidence="8">Peptidoglycan-associated lipoprotein</fullName>
        <shortName evidence="8">PAL</shortName>
    </recommendedName>
</protein>
<evidence type="ECO:0000313" key="10">
    <source>
        <dbReference type="EMBL" id="HGH61105.1"/>
    </source>
</evidence>
<keyword evidence="3 8" id="KW-0472">Membrane</keyword>